<accession>A0ABS5EUW9</accession>
<sequence>MRAIPAALAAAILFATFGPAEAEARATEGRQSRQSAQVVTRSAHAARPPAAAARQQAQRGPQATRQQATRQNTVRQASMRRVAMRGGAGASGGGGGISCVPYARQVTGMAISGNGRDWWHNAAGLYARGSRPEPGSVMAMPGTGAMRMGHVAVVERVVGAREIEIQHANWGGPGIRRGSVMHGVSVVDVSANNDWSAVRVQVGHSDNAFGRVYPVYGFIHNRPDPTGGSMLAGTSTGRRPVAIAQGGDSPSLSGLRSSTELAQAPAAPARNTTSGSGWRSLVLPANVSYR</sequence>
<dbReference type="EMBL" id="JAAGBB010000006">
    <property type="protein sequence ID" value="MBR0664079.1"/>
    <property type="molecule type" value="Genomic_DNA"/>
</dbReference>
<dbReference type="RefSeq" id="WP_211851673.1">
    <property type="nucleotide sequence ID" value="NZ_JAAGBB010000006.1"/>
</dbReference>
<proteinExistence type="predicted"/>
<dbReference type="Pfam" id="PF05257">
    <property type="entry name" value="CHAP"/>
    <property type="match status" value="1"/>
</dbReference>
<evidence type="ECO:0000256" key="1">
    <source>
        <dbReference type="SAM" id="MobiDB-lite"/>
    </source>
</evidence>
<feature type="compositionally biased region" description="Polar residues" evidence="1">
    <location>
        <begin position="248"/>
        <end position="261"/>
    </location>
</feature>
<evidence type="ECO:0000256" key="2">
    <source>
        <dbReference type="SAM" id="SignalP"/>
    </source>
</evidence>
<gene>
    <name evidence="4" type="ORF">GXW71_06885</name>
</gene>
<evidence type="ECO:0000313" key="5">
    <source>
        <dbReference type="Proteomes" id="UP001196870"/>
    </source>
</evidence>
<comment type="caution">
    <text evidence="4">The sequence shown here is derived from an EMBL/GenBank/DDBJ whole genome shotgun (WGS) entry which is preliminary data.</text>
</comment>
<dbReference type="SUPFAM" id="SSF54001">
    <property type="entry name" value="Cysteine proteinases"/>
    <property type="match status" value="1"/>
</dbReference>
<dbReference type="PROSITE" id="PS50911">
    <property type="entry name" value="CHAP"/>
    <property type="match status" value="1"/>
</dbReference>
<dbReference type="Proteomes" id="UP001196870">
    <property type="component" value="Unassembled WGS sequence"/>
</dbReference>
<feature type="region of interest" description="Disordered" evidence="1">
    <location>
        <begin position="246"/>
        <end position="277"/>
    </location>
</feature>
<evidence type="ECO:0000313" key="4">
    <source>
        <dbReference type="EMBL" id="MBR0664079.1"/>
    </source>
</evidence>
<organism evidence="4 5">
    <name type="scientific">Plastoroseomonas hellenica</name>
    <dbReference type="NCBI Taxonomy" id="2687306"/>
    <lineage>
        <taxon>Bacteria</taxon>
        <taxon>Pseudomonadati</taxon>
        <taxon>Pseudomonadota</taxon>
        <taxon>Alphaproteobacteria</taxon>
        <taxon>Acetobacterales</taxon>
        <taxon>Acetobacteraceae</taxon>
        <taxon>Plastoroseomonas</taxon>
    </lineage>
</organism>
<name>A0ABS5EUW9_9PROT</name>
<dbReference type="InterPro" id="IPR007921">
    <property type="entry name" value="CHAP_dom"/>
</dbReference>
<feature type="region of interest" description="Disordered" evidence="1">
    <location>
        <begin position="25"/>
        <end position="78"/>
    </location>
</feature>
<dbReference type="Gene3D" id="3.90.1720.10">
    <property type="entry name" value="endopeptidase domain like (from Nostoc punctiforme)"/>
    <property type="match status" value="1"/>
</dbReference>
<feature type="domain" description="Peptidase C51" evidence="3">
    <location>
        <begin position="74"/>
        <end position="199"/>
    </location>
</feature>
<dbReference type="InterPro" id="IPR038765">
    <property type="entry name" value="Papain-like_cys_pep_sf"/>
</dbReference>
<reference evidence="5" key="1">
    <citation type="journal article" date="2021" name="Syst. Appl. Microbiol.">
        <title>Roseomonas hellenica sp. nov., isolated from roots of wild-growing Alkanna tinctoria.</title>
        <authorList>
            <person name="Rat A."/>
            <person name="Naranjo H.D."/>
            <person name="Lebbe L."/>
            <person name="Cnockaert M."/>
            <person name="Krigas N."/>
            <person name="Grigoriadou K."/>
            <person name="Maloupa E."/>
            <person name="Willems A."/>
        </authorList>
    </citation>
    <scope>NUCLEOTIDE SEQUENCE [LARGE SCALE GENOMIC DNA]</scope>
    <source>
        <strain evidence="5">LMG 31523</strain>
    </source>
</reference>
<keyword evidence="2" id="KW-0732">Signal</keyword>
<protein>
    <submittedName>
        <fullName evidence="4">CHAP domain-containing protein</fullName>
    </submittedName>
</protein>
<feature type="compositionally biased region" description="Low complexity" evidence="1">
    <location>
        <begin position="40"/>
        <end position="78"/>
    </location>
</feature>
<keyword evidence="5" id="KW-1185">Reference proteome</keyword>
<feature type="signal peptide" evidence="2">
    <location>
        <begin position="1"/>
        <end position="22"/>
    </location>
</feature>
<feature type="chain" id="PRO_5046739097" evidence="2">
    <location>
        <begin position="23"/>
        <end position="290"/>
    </location>
</feature>
<evidence type="ECO:0000259" key="3">
    <source>
        <dbReference type="PROSITE" id="PS50911"/>
    </source>
</evidence>